<organism evidence="18 19">
    <name type="scientific">Sinocyclocheilus rhinocerous</name>
    <dbReference type="NCBI Taxonomy" id="307959"/>
    <lineage>
        <taxon>Eukaryota</taxon>
        <taxon>Metazoa</taxon>
        <taxon>Chordata</taxon>
        <taxon>Craniata</taxon>
        <taxon>Vertebrata</taxon>
        <taxon>Euteleostomi</taxon>
        <taxon>Actinopterygii</taxon>
        <taxon>Neopterygii</taxon>
        <taxon>Teleostei</taxon>
        <taxon>Ostariophysi</taxon>
        <taxon>Cypriniformes</taxon>
        <taxon>Cyprinidae</taxon>
        <taxon>Cyprininae</taxon>
        <taxon>Sinocyclocheilus</taxon>
    </lineage>
</organism>
<name>A0A673I7T7_9TELE</name>
<proteinExistence type="inferred from homology"/>
<evidence type="ECO:0000256" key="9">
    <source>
        <dbReference type="ARBA" id="ARBA00063831"/>
    </source>
</evidence>
<dbReference type="SUPFAM" id="SSF81301">
    <property type="entry name" value="Nucleotidyltransferase"/>
    <property type="match status" value="1"/>
</dbReference>
<dbReference type="PANTHER" id="PTHR23092">
    <property type="entry name" value="POLY(A) RNA POLYMERASE"/>
    <property type="match status" value="1"/>
</dbReference>
<evidence type="ECO:0000256" key="3">
    <source>
        <dbReference type="ARBA" id="ARBA00012388"/>
    </source>
</evidence>
<evidence type="ECO:0000256" key="11">
    <source>
        <dbReference type="ARBA" id="ARBA00076412"/>
    </source>
</evidence>
<dbReference type="Ensembl" id="ENSSRHT00000036127.1">
    <property type="protein sequence ID" value="ENSSRHP00000035098.1"/>
    <property type="gene ID" value="ENSSRHG00000018037.1"/>
</dbReference>
<comment type="cofactor">
    <cofactor evidence="1">
        <name>Mn(2+)</name>
        <dbReference type="ChEBI" id="CHEBI:29035"/>
    </cofactor>
</comment>
<dbReference type="Gene3D" id="1.10.1410.10">
    <property type="match status" value="1"/>
</dbReference>
<dbReference type="GO" id="GO:0060212">
    <property type="term" value="P:negative regulation of nuclear-transcribed mRNA poly(A) tail shortening"/>
    <property type="evidence" value="ECO:0007669"/>
    <property type="project" value="UniProtKB-ARBA"/>
</dbReference>
<sequence length="424" mass="48829">IMDFYNFMSPRPEETTMRQEVVDRIESVIKELWPTAEVQIFGSFSTGLFLPTSDIDLVVFGKWEKPPLQQLEQALRKHNVAEPYSIKVLDKATVPIIKLTDQETEVKVDISFNVETGIKAASFIKEYVKKYTVLPYLILVLKQFLLQRDLNEVFTGGISSYSLILMVISFLQLHPRIDARNPNMNLGILLIEFFELYGRHFNYLKTGIRIKNGGAYMAKEDIMKAMSNGYRPSMLCIEDPLLPGNDVGRSSYGAMQVKEAFDYAYIILGHAVSPLARSYPNKDSDSTLGRIIKVTQEVINYREWIIKKWGCRHNAHIERNKGASEYEDTFSQCTCYDFRMICICLFFFIIQFLCMLSHFSDASIILSYPILSYLLQTGPKFPLKGFHNPAVVHSPVLSNRGHIQYNRHTWRRRKRDSLPASVSR</sequence>
<reference evidence="18" key="1">
    <citation type="submission" date="2025-08" db="UniProtKB">
        <authorList>
            <consortium name="Ensembl"/>
        </authorList>
    </citation>
    <scope>IDENTIFICATION</scope>
</reference>
<comment type="subunit">
    <text evidence="9">Component of a nuclear TRAMP-like complex, an ATP-dependent exosome regulatory complex consisting of a helicase (MTREX), an oligadenylate polymerase (TENT4B or TENT4A), and a substrate specific RNA-binding factor (ZCCHC7 or ZCCHC8). Several TRAMP-like complexes exist with specific compositions and are associated with nuclear, or nucleolar RNA exosomes.</text>
</comment>
<protein>
    <recommendedName>
        <fullName evidence="10">Terminal nucleotidyltransferase 4A</fullName>
        <ecNumber evidence="3">2.7.7.19</ecNumber>
    </recommendedName>
    <alternativeName>
        <fullName evidence="13">DNA polymerase sigma</fullName>
    </alternativeName>
    <alternativeName>
        <fullName evidence="12">Non-canonical poly(A) RNA polymerase PAPD7</fullName>
    </alternativeName>
    <alternativeName>
        <fullName evidence="11">PAP-associated domain-containing protein 7</fullName>
    </alternativeName>
    <alternativeName>
        <fullName evidence="15">TRAMP-like complex polyadenylate polymerase</fullName>
    </alternativeName>
    <alternativeName>
        <fullName evidence="14">Terminal guanylyltransferase</fullName>
    </alternativeName>
</protein>
<dbReference type="FunFam" id="1.10.1410.10:FF:000003">
    <property type="entry name" value="non-canonical poly(A) RNA polymerase PAPD7"/>
    <property type="match status" value="1"/>
</dbReference>
<dbReference type="Proteomes" id="UP000472270">
    <property type="component" value="Unassembled WGS sequence"/>
</dbReference>
<dbReference type="GO" id="GO:0003729">
    <property type="term" value="F:mRNA binding"/>
    <property type="evidence" value="ECO:0007669"/>
    <property type="project" value="TreeGrafter"/>
</dbReference>
<evidence type="ECO:0000256" key="4">
    <source>
        <dbReference type="ARBA" id="ARBA00022679"/>
    </source>
</evidence>
<evidence type="ECO:0000256" key="15">
    <source>
        <dbReference type="ARBA" id="ARBA00083848"/>
    </source>
</evidence>
<dbReference type="GO" id="GO:0070568">
    <property type="term" value="F:guanylyltransferase activity"/>
    <property type="evidence" value="ECO:0007669"/>
    <property type="project" value="UniProtKB-ARBA"/>
</dbReference>
<dbReference type="InterPro" id="IPR002058">
    <property type="entry name" value="PAP_assoc"/>
</dbReference>
<dbReference type="GO" id="GO:1990817">
    <property type="term" value="F:poly(A) RNA polymerase activity"/>
    <property type="evidence" value="ECO:0007669"/>
    <property type="project" value="UniProtKB-EC"/>
</dbReference>
<comment type="function">
    <text evidence="8">Terminal nucleotidyltransferase that catalyzes preferentially the transfer of ATP and GTP on RNA 3' poly(A) tail creating a heterogeneous 3' poly(A) tail leading to mRNAs stabilization by protecting mRNAs from active deadenylation. Also functions as a catalytic subunit of a TRAMP-like complex which has a poly(A) RNA polymerase activity and is involved in a post-transcriptional quality control mechanism. Polyadenylation with short oligo(A) tails is required for the degradative activity of the exosome on several of its nuclear RNA substrates. Has no terminal uridylyltransferase activity, and does not play a role in replication-dependent histone mRNA degradation via uridylation.</text>
</comment>
<evidence type="ECO:0000256" key="10">
    <source>
        <dbReference type="ARBA" id="ARBA00067213"/>
    </source>
</evidence>
<dbReference type="CDD" id="cd05402">
    <property type="entry name" value="NT_PAP_TUTase"/>
    <property type="match status" value="1"/>
</dbReference>
<evidence type="ECO:0000256" key="7">
    <source>
        <dbReference type="ARBA" id="ARBA00048830"/>
    </source>
</evidence>
<dbReference type="PANTHER" id="PTHR23092:SF24">
    <property type="entry name" value="TERMINAL NUCLEOTIDYLTRANSFERASE 4A"/>
    <property type="match status" value="1"/>
</dbReference>
<dbReference type="AlphaFoldDB" id="A0A673I7T7"/>
<dbReference type="GO" id="GO:0046872">
    <property type="term" value="F:metal ion binding"/>
    <property type="evidence" value="ECO:0007669"/>
    <property type="project" value="UniProtKB-KW"/>
</dbReference>
<reference evidence="18" key="2">
    <citation type="submission" date="2025-09" db="UniProtKB">
        <authorList>
            <consortium name="Ensembl"/>
        </authorList>
    </citation>
    <scope>IDENTIFICATION</scope>
</reference>
<evidence type="ECO:0000256" key="12">
    <source>
        <dbReference type="ARBA" id="ARBA00076531"/>
    </source>
</evidence>
<evidence type="ECO:0000256" key="6">
    <source>
        <dbReference type="ARBA" id="ARBA00022842"/>
    </source>
</evidence>
<evidence type="ECO:0000256" key="14">
    <source>
        <dbReference type="ARBA" id="ARBA00082009"/>
    </source>
</evidence>
<dbReference type="Pfam" id="PF03828">
    <property type="entry name" value="PAP_assoc"/>
    <property type="match status" value="1"/>
</dbReference>
<keyword evidence="4" id="KW-0808">Transferase</keyword>
<dbReference type="InterPro" id="IPR043519">
    <property type="entry name" value="NT_sf"/>
</dbReference>
<dbReference type="GO" id="GO:1905870">
    <property type="term" value="P:positive regulation of 3'-UTR-mediated mRNA stabilization"/>
    <property type="evidence" value="ECO:0007669"/>
    <property type="project" value="UniProtKB-ARBA"/>
</dbReference>
<feature type="domain" description="Poly(A) RNA polymerase mitochondrial-like central palm" evidence="17">
    <location>
        <begin position="1"/>
        <end position="128"/>
    </location>
</feature>
<comment type="similarity">
    <text evidence="2">Belongs to the DNA polymerase type-B-like family.</text>
</comment>
<gene>
    <name evidence="18" type="primary">tent4a</name>
</gene>
<evidence type="ECO:0000259" key="17">
    <source>
        <dbReference type="Pfam" id="PF22600"/>
    </source>
</evidence>
<evidence type="ECO:0000256" key="1">
    <source>
        <dbReference type="ARBA" id="ARBA00001936"/>
    </source>
</evidence>
<dbReference type="GO" id="GO:0043634">
    <property type="term" value="P:polyadenylation-dependent ncRNA catabolic process"/>
    <property type="evidence" value="ECO:0007669"/>
    <property type="project" value="TreeGrafter"/>
</dbReference>
<evidence type="ECO:0000313" key="18">
    <source>
        <dbReference type="Ensembl" id="ENSSRHP00000035098.1"/>
    </source>
</evidence>
<keyword evidence="5" id="KW-0479">Metal-binding</keyword>
<dbReference type="EC" id="2.7.7.19" evidence="3"/>
<dbReference type="Pfam" id="PF22600">
    <property type="entry name" value="MTPAP-like_central"/>
    <property type="match status" value="1"/>
</dbReference>
<feature type="domain" description="PAP-associated" evidence="16">
    <location>
        <begin position="185"/>
        <end position="244"/>
    </location>
</feature>
<accession>A0A673I7T7</accession>
<dbReference type="GO" id="GO:0031499">
    <property type="term" value="C:TRAMP complex"/>
    <property type="evidence" value="ECO:0007669"/>
    <property type="project" value="TreeGrafter"/>
</dbReference>
<evidence type="ECO:0000259" key="16">
    <source>
        <dbReference type="Pfam" id="PF03828"/>
    </source>
</evidence>
<keyword evidence="6" id="KW-0460">Magnesium</keyword>
<evidence type="ECO:0000256" key="13">
    <source>
        <dbReference type="ARBA" id="ARBA00080076"/>
    </source>
</evidence>
<dbReference type="GO" id="GO:0005730">
    <property type="term" value="C:nucleolus"/>
    <property type="evidence" value="ECO:0007669"/>
    <property type="project" value="TreeGrafter"/>
</dbReference>
<evidence type="ECO:0000256" key="2">
    <source>
        <dbReference type="ARBA" id="ARBA00008593"/>
    </source>
</evidence>
<dbReference type="InterPro" id="IPR045862">
    <property type="entry name" value="Trf4-like"/>
</dbReference>
<dbReference type="Gene3D" id="3.30.460.10">
    <property type="entry name" value="Beta Polymerase, domain 2"/>
    <property type="match status" value="1"/>
</dbReference>
<keyword evidence="19" id="KW-1185">Reference proteome</keyword>
<dbReference type="SUPFAM" id="SSF81631">
    <property type="entry name" value="PAP/OAS1 substrate-binding domain"/>
    <property type="match status" value="1"/>
</dbReference>
<comment type="catalytic activity">
    <reaction evidence="7">
        <text>RNA(n) + ATP = RNA(n)-3'-adenine ribonucleotide + diphosphate</text>
        <dbReference type="Rhea" id="RHEA:11332"/>
        <dbReference type="Rhea" id="RHEA-COMP:14527"/>
        <dbReference type="Rhea" id="RHEA-COMP:17347"/>
        <dbReference type="ChEBI" id="CHEBI:30616"/>
        <dbReference type="ChEBI" id="CHEBI:33019"/>
        <dbReference type="ChEBI" id="CHEBI:140395"/>
        <dbReference type="ChEBI" id="CHEBI:173115"/>
        <dbReference type="EC" id="2.7.7.19"/>
    </reaction>
</comment>
<dbReference type="GO" id="GO:0031123">
    <property type="term" value="P:RNA 3'-end processing"/>
    <property type="evidence" value="ECO:0007669"/>
    <property type="project" value="TreeGrafter"/>
</dbReference>
<evidence type="ECO:0000256" key="5">
    <source>
        <dbReference type="ARBA" id="ARBA00022723"/>
    </source>
</evidence>
<evidence type="ECO:0000313" key="19">
    <source>
        <dbReference type="Proteomes" id="UP000472270"/>
    </source>
</evidence>
<evidence type="ECO:0000256" key="8">
    <source>
        <dbReference type="ARBA" id="ARBA00054414"/>
    </source>
</evidence>
<dbReference type="InterPro" id="IPR054708">
    <property type="entry name" value="MTPAP-like_central"/>
</dbReference>
<dbReference type="FunFam" id="3.30.460.10:FF:000006">
    <property type="entry name" value="non-canonical poly(A) RNA polymerase PAPD5"/>
    <property type="match status" value="1"/>
</dbReference>